<dbReference type="AlphaFoldDB" id="A0AAN7NXD1"/>
<organism evidence="4 5">
    <name type="scientific">Mycteria americana</name>
    <name type="common">Wood stork</name>
    <dbReference type="NCBI Taxonomy" id="33587"/>
    <lineage>
        <taxon>Eukaryota</taxon>
        <taxon>Metazoa</taxon>
        <taxon>Chordata</taxon>
        <taxon>Craniata</taxon>
        <taxon>Vertebrata</taxon>
        <taxon>Euteleostomi</taxon>
        <taxon>Archelosauria</taxon>
        <taxon>Archosauria</taxon>
        <taxon>Dinosauria</taxon>
        <taxon>Saurischia</taxon>
        <taxon>Theropoda</taxon>
        <taxon>Coelurosauria</taxon>
        <taxon>Aves</taxon>
        <taxon>Neognathae</taxon>
        <taxon>Neoaves</taxon>
        <taxon>Aequornithes</taxon>
        <taxon>Ciconiiformes</taxon>
        <taxon>Ciconiidae</taxon>
        <taxon>Mycteria</taxon>
    </lineage>
</organism>
<dbReference type="GO" id="GO:0006508">
    <property type="term" value="P:proteolysis"/>
    <property type="evidence" value="ECO:0007669"/>
    <property type="project" value="InterPro"/>
</dbReference>
<keyword evidence="1" id="KW-1015">Disulfide bond</keyword>
<dbReference type="Pfam" id="PF00089">
    <property type="entry name" value="Trypsin"/>
    <property type="match status" value="1"/>
</dbReference>
<dbReference type="GO" id="GO:0007596">
    <property type="term" value="P:blood coagulation"/>
    <property type="evidence" value="ECO:0007669"/>
    <property type="project" value="TreeGrafter"/>
</dbReference>
<feature type="region of interest" description="Disordered" evidence="2">
    <location>
        <begin position="623"/>
        <end position="653"/>
    </location>
</feature>
<dbReference type="Proteomes" id="UP001333110">
    <property type="component" value="Unassembled WGS sequence"/>
</dbReference>
<evidence type="ECO:0000313" key="4">
    <source>
        <dbReference type="EMBL" id="KAK4832799.1"/>
    </source>
</evidence>
<evidence type="ECO:0000313" key="5">
    <source>
        <dbReference type="Proteomes" id="UP001333110"/>
    </source>
</evidence>
<dbReference type="PANTHER" id="PTHR24278">
    <property type="entry name" value="COAGULATION FACTOR"/>
    <property type="match status" value="1"/>
</dbReference>
<protein>
    <recommendedName>
        <fullName evidence="3">Peptidase S1 domain-containing protein</fullName>
    </recommendedName>
</protein>
<feature type="domain" description="Peptidase S1" evidence="3">
    <location>
        <begin position="135"/>
        <end position="248"/>
    </location>
</feature>
<feature type="compositionally biased region" description="Basic and acidic residues" evidence="2">
    <location>
        <begin position="623"/>
        <end position="642"/>
    </location>
</feature>
<evidence type="ECO:0000256" key="1">
    <source>
        <dbReference type="ARBA" id="ARBA00023157"/>
    </source>
</evidence>
<sequence length="653" mass="74313">MQPLTTRRLMPSPSLSSDRCPPANSPQCILSMTPYGRKLTLSQLKPGDLLKLLLRKNIVKGNKSAVTSVKYLELELQLSHTPLQGKQRDNYLSNAIRNSAPRDKLNQVDLEVASLLPPKEKLVSCQNLLLLLGHNGTNGTQKIMQVNEKHIHIRYDEDTGENNIALLQLQEHFECNNHHLPVCIPERDFAEHILIPKLPGTVSGWRMEGDGLQGNELQVSYLPAEDCKQILNISLTNRQFCGHLQEAVDKRLAGGSFLATEYKGTWFLTGILGSWPLEDTDWETFLFTNTARKPGITGMFFVINFYSLPNIFYCLKSGRTKHQVVSTYHIYKNKRNKNVLSKNKTNKQKKERKFKFKETKLILIARSAEIRLHIDLGQTLNLVTIMLCCWDWKGSTEWKREDGYKQVGAKVKDGNSQKQVKEADRFVLVNPHIPWPICAADHQTGTLLHDVSYTVKCFSKDLKVIFITEVTSGCTFRRSGRKAGGKEGGSCVVSVLRPVPPALSPFLCCYKQQFNIFCPHTTKCAYAGSYGGKNKNNIKHQFGYLPPPPPPPPPKKKIRRVTSTHQQHFYWQQEGRISRTADETELYFLNSQIRFFRGCKLHAMHTSAELQKCASEITQHDNMKISHQVSPREKNDKPDRQKTLFRVIKPAPE</sequence>
<dbReference type="SUPFAM" id="SSF50494">
    <property type="entry name" value="Trypsin-like serine proteases"/>
    <property type="match status" value="1"/>
</dbReference>
<reference evidence="4 5" key="1">
    <citation type="journal article" date="2023" name="J. Hered.">
        <title>Chromosome-level genome of the wood stork (Mycteria americana) provides insight into avian chromosome evolution.</title>
        <authorList>
            <person name="Flamio R. Jr."/>
            <person name="Ramstad K.M."/>
        </authorList>
    </citation>
    <scope>NUCLEOTIDE SEQUENCE [LARGE SCALE GENOMIC DNA]</scope>
    <source>
        <strain evidence="4">JAX WOST 10</strain>
    </source>
</reference>
<accession>A0AAN7NXD1</accession>
<dbReference type="GO" id="GO:0004252">
    <property type="term" value="F:serine-type endopeptidase activity"/>
    <property type="evidence" value="ECO:0007669"/>
    <property type="project" value="InterPro"/>
</dbReference>
<dbReference type="InterPro" id="IPR050442">
    <property type="entry name" value="Peptidase_S1_coag_factors"/>
</dbReference>
<dbReference type="PANTHER" id="PTHR24278:SF20">
    <property type="entry name" value="VITAMIN K-DEPENDENT PROTEIN Z"/>
    <property type="match status" value="1"/>
</dbReference>
<dbReference type="EMBL" id="JAUNZN010000001">
    <property type="protein sequence ID" value="KAK4832799.1"/>
    <property type="molecule type" value="Genomic_DNA"/>
</dbReference>
<gene>
    <name evidence="4" type="ORF">QYF61_025667</name>
</gene>
<feature type="region of interest" description="Disordered" evidence="2">
    <location>
        <begin position="1"/>
        <end position="23"/>
    </location>
</feature>
<dbReference type="GO" id="GO:0005615">
    <property type="term" value="C:extracellular space"/>
    <property type="evidence" value="ECO:0007669"/>
    <property type="project" value="TreeGrafter"/>
</dbReference>
<evidence type="ECO:0000259" key="3">
    <source>
        <dbReference type="Pfam" id="PF00089"/>
    </source>
</evidence>
<dbReference type="InterPro" id="IPR001254">
    <property type="entry name" value="Trypsin_dom"/>
</dbReference>
<dbReference type="InterPro" id="IPR043504">
    <property type="entry name" value="Peptidase_S1_PA_chymotrypsin"/>
</dbReference>
<dbReference type="InterPro" id="IPR009003">
    <property type="entry name" value="Peptidase_S1_PA"/>
</dbReference>
<name>A0AAN7NXD1_MYCAM</name>
<proteinExistence type="predicted"/>
<keyword evidence="5" id="KW-1185">Reference proteome</keyword>
<evidence type="ECO:0000256" key="2">
    <source>
        <dbReference type="SAM" id="MobiDB-lite"/>
    </source>
</evidence>
<dbReference type="Gene3D" id="2.40.10.10">
    <property type="entry name" value="Trypsin-like serine proteases"/>
    <property type="match status" value="2"/>
</dbReference>
<comment type="caution">
    <text evidence="4">The sequence shown here is derived from an EMBL/GenBank/DDBJ whole genome shotgun (WGS) entry which is preliminary data.</text>
</comment>